<organism evidence="2 3">
    <name type="scientific">Sesamum angolense</name>
    <dbReference type="NCBI Taxonomy" id="2727404"/>
    <lineage>
        <taxon>Eukaryota</taxon>
        <taxon>Viridiplantae</taxon>
        <taxon>Streptophyta</taxon>
        <taxon>Embryophyta</taxon>
        <taxon>Tracheophyta</taxon>
        <taxon>Spermatophyta</taxon>
        <taxon>Magnoliopsida</taxon>
        <taxon>eudicotyledons</taxon>
        <taxon>Gunneridae</taxon>
        <taxon>Pentapetalae</taxon>
        <taxon>asterids</taxon>
        <taxon>lamiids</taxon>
        <taxon>Lamiales</taxon>
        <taxon>Pedaliaceae</taxon>
        <taxon>Sesamum</taxon>
    </lineage>
</organism>
<gene>
    <name evidence="2" type="ORF">Sango_1194500</name>
</gene>
<dbReference type="PANTHER" id="PTHR33698">
    <property type="entry name" value="NUCLEAR TRANSPORT FACTOR 2 (NTF2)-LIKE PROTEIN"/>
    <property type="match status" value="1"/>
</dbReference>
<keyword evidence="1" id="KW-0812">Transmembrane</keyword>
<dbReference type="EMBL" id="JACGWL010000006">
    <property type="protein sequence ID" value="KAK4400884.1"/>
    <property type="molecule type" value="Genomic_DNA"/>
</dbReference>
<keyword evidence="3" id="KW-1185">Reference proteome</keyword>
<dbReference type="PANTHER" id="PTHR33698:SF1">
    <property type="entry name" value="NUCLEAR TRANSPORT FACTOR 2 (NTF2) FAMILY PROTEIN"/>
    <property type="match status" value="1"/>
</dbReference>
<reference evidence="2" key="1">
    <citation type="submission" date="2020-06" db="EMBL/GenBank/DDBJ databases">
        <authorList>
            <person name="Li T."/>
            <person name="Hu X."/>
            <person name="Zhang T."/>
            <person name="Song X."/>
            <person name="Zhang H."/>
            <person name="Dai N."/>
            <person name="Sheng W."/>
            <person name="Hou X."/>
            <person name="Wei L."/>
        </authorList>
    </citation>
    <scope>NUCLEOTIDE SEQUENCE</scope>
    <source>
        <strain evidence="2">K16</strain>
        <tissue evidence="2">Leaf</tissue>
    </source>
</reference>
<reference evidence="2" key="2">
    <citation type="journal article" date="2024" name="Plant">
        <title>Genomic evolution and insights into agronomic trait innovations of Sesamum species.</title>
        <authorList>
            <person name="Miao H."/>
            <person name="Wang L."/>
            <person name="Qu L."/>
            <person name="Liu H."/>
            <person name="Sun Y."/>
            <person name="Le M."/>
            <person name="Wang Q."/>
            <person name="Wei S."/>
            <person name="Zheng Y."/>
            <person name="Lin W."/>
            <person name="Duan Y."/>
            <person name="Cao H."/>
            <person name="Xiong S."/>
            <person name="Wang X."/>
            <person name="Wei L."/>
            <person name="Li C."/>
            <person name="Ma Q."/>
            <person name="Ju M."/>
            <person name="Zhao R."/>
            <person name="Li G."/>
            <person name="Mu C."/>
            <person name="Tian Q."/>
            <person name="Mei H."/>
            <person name="Zhang T."/>
            <person name="Gao T."/>
            <person name="Zhang H."/>
        </authorList>
    </citation>
    <scope>NUCLEOTIDE SEQUENCE</scope>
    <source>
        <strain evidence="2">K16</strain>
    </source>
</reference>
<keyword evidence="1" id="KW-0472">Membrane</keyword>
<sequence length="281" mass="31396">MRSKVNDAAAAAALRKRFKGRRLIPQRGQIKRKIAAKAFQSLVSIVSASSAQSHELRQAEIKMASRLPSTKMGIKIKPLKLFMAVPNDSITNESSLSPAETIMQFYSAINEKNMKQLDKLITEDFSLRISLSLNRSKEKSMGQNMQFNVEHICEGKDNTAGVNWHLDWNKLQVPFTKGCSNYSLSVDGDKLVIRKAQVLIESPIKLGIVALTIFKIVSVLFDAFPMATEWFLKSPGIVFQLLLKAYSIAVEPIIGPFLAWYINLLNFAACILSITLKIFTT</sequence>
<dbReference type="AlphaFoldDB" id="A0AAE1WW98"/>
<proteinExistence type="predicted"/>
<evidence type="ECO:0000256" key="1">
    <source>
        <dbReference type="SAM" id="Phobius"/>
    </source>
</evidence>
<comment type="caution">
    <text evidence="2">The sequence shown here is derived from an EMBL/GenBank/DDBJ whole genome shotgun (WGS) entry which is preliminary data.</text>
</comment>
<accession>A0AAE1WW98</accession>
<feature type="transmembrane region" description="Helical" evidence="1">
    <location>
        <begin position="204"/>
        <end position="224"/>
    </location>
</feature>
<evidence type="ECO:0000313" key="2">
    <source>
        <dbReference type="EMBL" id="KAK4400884.1"/>
    </source>
</evidence>
<dbReference type="Proteomes" id="UP001289374">
    <property type="component" value="Unassembled WGS sequence"/>
</dbReference>
<feature type="transmembrane region" description="Helical" evidence="1">
    <location>
        <begin position="260"/>
        <end position="279"/>
    </location>
</feature>
<evidence type="ECO:0000313" key="3">
    <source>
        <dbReference type="Proteomes" id="UP001289374"/>
    </source>
</evidence>
<keyword evidence="1" id="KW-1133">Transmembrane helix</keyword>
<protein>
    <submittedName>
        <fullName evidence="2">Uncharacterized protein</fullName>
    </submittedName>
</protein>
<name>A0AAE1WW98_9LAMI</name>